<evidence type="ECO:0000256" key="3">
    <source>
        <dbReference type="SAM" id="SignalP"/>
    </source>
</evidence>
<gene>
    <name evidence="4" type="ORF">JI739_17385</name>
</gene>
<name>A0A936ZR75_9BURK</name>
<feature type="chain" id="PRO_5037393131" evidence="3">
    <location>
        <begin position="25"/>
        <end position="350"/>
    </location>
</feature>
<dbReference type="Proteomes" id="UP000613011">
    <property type="component" value="Unassembled WGS sequence"/>
</dbReference>
<dbReference type="PIRSF" id="PIRSF017082">
    <property type="entry name" value="YflP"/>
    <property type="match status" value="1"/>
</dbReference>
<dbReference type="Gene3D" id="3.40.190.10">
    <property type="entry name" value="Periplasmic binding protein-like II"/>
    <property type="match status" value="1"/>
</dbReference>
<evidence type="ECO:0000256" key="2">
    <source>
        <dbReference type="SAM" id="MobiDB-lite"/>
    </source>
</evidence>
<dbReference type="AlphaFoldDB" id="A0A936ZR75"/>
<evidence type="ECO:0000313" key="4">
    <source>
        <dbReference type="EMBL" id="MBL0422125.1"/>
    </source>
</evidence>
<dbReference type="InterPro" id="IPR006311">
    <property type="entry name" value="TAT_signal"/>
</dbReference>
<sequence length="350" mass="36335">MSHKLSRRHLVALPLAAFGAPALAQNQPAAAPARSAPPATPARPAAASAPADWPSRPVRIVVGFPGGSSPDLTARTIAEPLSKALGQPVIVENRVGAGGNIAADVVAKATDQHTLGLMINGNMTIARLLNPKVPFDPQRDFAPISLIGTAPLLLTAPADGPGKTALDFFVAARNAGDKWSYGTPGVGTVGHIGMELLKTKTNINPVHVPYPGNPQVINAMLSGQIQLALLPIGLALPQVRAGKLRVIGATSLGRSPLAPEYPSLDEQGATRGLQLEVWNAMAAPASMPRPLVNRLSGLISDIVRSPDVRAKLFQQGWQVAGTSPEGLANRIKSDTMLLGGVIAMRGIKAE</sequence>
<comment type="caution">
    <text evidence="4">The sequence shown here is derived from an EMBL/GenBank/DDBJ whole genome shotgun (WGS) entry which is preliminary data.</text>
</comment>
<dbReference type="Gene3D" id="3.40.190.150">
    <property type="entry name" value="Bordetella uptake gene, domain 1"/>
    <property type="match status" value="1"/>
</dbReference>
<dbReference type="SUPFAM" id="SSF53850">
    <property type="entry name" value="Periplasmic binding protein-like II"/>
    <property type="match status" value="1"/>
</dbReference>
<evidence type="ECO:0000256" key="1">
    <source>
        <dbReference type="ARBA" id="ARBA00006987"/>
    </source>
</evidence>
<reference evidence="4" key="1">
    <citation type="submission" date="2021-01" db="EMBL/GenBank/DDBJ databases">
        <title>Ramlibacter sp. strain AW1 16S ribosomal RNA gene Genome sequencing and assembly.</title>
        <authorList>
            <person name="Kang M."/>
        </authorList>
    </citation>
    <scope>NUCLEOTIDE SEQUENCE</scope>
    <source>
        <strain evidence="4">AW1</strain>
    </source>
</reference>
<dbReference type="PANTHER" id="PTHR42928:SF5">
    <property type="entry name" value="BLR1237 PROTEIN"/>
    <property type="match status" value="1"/>
</dbReference>
<proteinExistence type="inferred from homology"/>
<protein>
    <submittedName>
        <fullName evidence="4">Tripartite tricarboxylate transporter substrate binding protein</fullName>
    </submittedName>
</protein>
<dbReference type="RefSeq" id="WP_201685204.1">
    <property type="nucleotide sequence ID" value="NZ_JAEQNA010000007.1"/>
</dbReference>
<keyword evidence="3" id="KW-0732">Signal</keyword>
<evidence type="ECO:0000313" key="5">
    <source>
        <dbReference type="Proteomes" id="UP000613011"/>
    </source>
</evidence>
<dbReference type="InterPro" id="IPR042100">
    <property type="entry name" value="Bug_dom1"/>
</dbReference>
<dbReference type="Pfam" id="PF03401">
    <property type="entry name" value="TctC"/>
    <property type="match status" value="1"/>
</dbReference>
<dbReference type="PROSITE" id="PS51318">
    <property type="entry name" value="TAT"/>
    <property type="match status" value="1"/>
</dbReference>
<feature type="signal peptide" evidence="3">
    <location>
        <begin position="1"/>
        <end position="24"/>
    </location>
</feature>
<keyword evidence="5" id="KW-1185">Reference proteome</keyword>
<accession>A0A936ZR75</accession>
<organism evidence="4 5">
    <name type="scientific">Ramlibacter aurantiacus</name>
    <dbReference type="NCBI Taxonomy" id="2801330"/>
    <lineage>
        <taxon>Bacteria</taxon>
        <taxon>Pseudomonadati</taxon>
        <taxon>Pseudomonadota</taxon>
        <taxon>Betaproteobacteria</taxon>
        <taxon>Burkholderiales</taxon>
        <taxon>Comamonadaceae</taxon>
        <taxon>Ramlibacter</taxon>
    </lineage>
</organism>
<comment type="similarity">
    <text evidence="1">Belongs to the UPF0065 (bug) family.</text>
</comment>
<dbReference type="EMBL" id="JAEQNA010000007">
    <property type="protein sequence ID" value="MBL0422125.1"/>
    <property type="molecule type" value="Genomic_DNA"/>
</dbReference>
<feature type="region of interest" description="Disordered" evidence="2">
    <location>
        <begin position="28"/>
        <end position="51"/>
    </location>
</feature>
<dbReference type="InterPro" id="IPR005064">
    <property type="entry name" value="BUG"/>
</dbReference>
<dbReference type="PANTHER" id="PTHR42928">
    <property type="entry name" value="TRICARBOXYLATE-BINDING PROTEIN"/>
    <property type="match status" value="1"/>
</dbReference>